<sequence>MKLQLNKKKLKNLSKDNQALPMALTPQVAGGREQLLGTHYEHCLPPTERETILKEQ</sequence>
<accession>A0AAE9Z8Z3</accession>
<dbReference type="AlphaFoldDB" id="A0AAE9Z8Z3"/>
<reference evidence="1 2" key="1">
    <citation type="journal article" date="2015" name="Genome Announc.">
        <title>Draft Genome Sequences of Marine Isolates of Thalassomonas viridans and Thalassomonas actiniarum.</title>
        <authorList>
            <person name="Olonade I."/>
            <person name="van Zyl L.J."/>
            <person name="Trindade M."/>
        </authorList>
    </citation>
    <scope>NUCLEOTIDE SEQUENCE [LARGE SCALE GENOMIC DNA]</scope>
    <source>
        <strain evidence="1 2">XOM25</strain>
    </source>
</reference>
<dbReference type="Proteomes" id="UP000032352">
    <property type="component" value="Chromosome pTvir"/>
</dbReference>
<protein>
    <submittedName>
        <fullName evidence="1">Uncharacterized protein</fullName>
    </submittedName>
</protein>
<evidence type="ECO:0000313" key="2">
    <source>
        <dbReference type="Proteomes" id="UP000032352"/>
    </source>
</evidence>
<organism evidence="1 2">
    <name type="scientific">Thalassomonas viridans</name>
    <dbReference type="NCBI Taxonomy" id="137584"/>
    <lineage>
        <taxon>Bacteria</taxon>
        <taxon>Pseudomonadati</taxon>
        <taxon>Pseudomonadota</taxon>
        <taxon>Gammaproteobacteria</taxon>
        <taxon>Alteromonadales</taxon>
        <taxon>Colwelliaceae</taxon>
        <taxon>Thalassomonas</taxon>
    </lineage>
</organism>
<name>A0AAE9Z8Z3_9GAMM</name>
<dbReference type="RefSeq" id="WP_169751447.1">
    <property type="nucleotide sequence ID" value="NZ_CP059734.1"/>
</dbReference>
<evidence type="ECO:0000313" key="1">
    <source>
        <dbReference type="EMBL" id="WDE08718.1"/>
    </source>
</evidence>
<gene>
    <name evidence="1" type="ORF">SG34_032970</name>
</gene>
<keyword evidence="2" id="KW-1185">Reference proteome</keyword>
<dbReference type="KEGG" id="tvd:SG34_032970"/>
<reference evidence="1 2" key="2">
    <citation type="journal article" date="2022" name="Mar. Drugs">
        <title>Bioassay-Guided Fractionation Leads to the Detection of Cholic Acid Generated by the Rare Thalassomonas sp.</title>
        <authorList>
            <person name="Pheiffer F."/>
            <person name="Schneider Y.K."/>
            <person name="Hansen E.H."/>
            <person name="Andersen J.H."/>
            <person name="Isaksson J."/>
            <person name="Busche T."/>
            <person name="R C."/>
            <person name="Kalinowski J."/>
            <person name="Zyl L.V."/>
            <person name="Trindade M."/>
        </authorList>
    </citation>
    <scope>NUCLEOTIDE SEQUENCE [LARGE SCALE GENOMIC DNA]</scope>
    <source>
        <strain evidence="1 2">XOM25</strain>
    </source>
</reference>
<proteinExistence type="predicted"/>
<dbReference type="EMBL" id="CP059734">
    <property type="protein sequence ID" value="WDE08718.1"/>
    <property type="molecule type" value="Genomic_DNA"/>
</dbReference>